<evidence type="ECO:0000256" key="1">
    <source>
        <dbReference type="SAM" id="MobiDB-lite"/>
    </source>
</evidence>
<reference evidence="3" key="1">
    <citation type="submission" date="2022-10" db="EMBL/GenBank/DDBJ databases">
        <authorList>
            <person name="Chen Y."/>
            <person name="Dougan E. K."/>
            <person name="Chan C."/>
            <person name="Rhodes N."/>
            <person name="Thang M."/>
        </authorList>
    </citation>
    <scope>NUCLEOTIDE SEQUENCE</scope>
</reference>
<dbReference type="EMBL" id="CAMXCT020005190">
    <property type="protein sequence ID" value="CAL1165014.1"/>
    <property type="molecule type" value="Genomic_DNA"/>
</dbReference>
<feature type="transmembrane region" description="Helical" evidence="2">
    <location>
        <begin position="48"/>
        <end position="73"/>
    </location>
</feature>
<dbReference type="EMBL" id="CAMXCT010005190">
    <property type="protein sequence ID" value="CAI4011639.1"/>
    <property type="molecule type" value="Genomic_DNA"/>
</dbReference>
<accession>A0A9P1GIM2</accession>
<evidence type="ECO:0000313" key="3">
    <source>
        <dbReference type="EMBL" id="CAI4011639.1"/>
    </source>
</evidence>
<protein>
    <submittedName>
        <fullName evidence="3">Uncharacterized protein</fullName>
    </submittedName>
</protein>
<dbReference type="EMBL" id="CAMXCT030005190">
    <property type="protein sequence ID" value="CAL4798951.1"/>
    <property type="molecule type" value="Genomic_DNA"/>
</dbReference>
<feature type="region of interest" description="Disordered" evidence="1">
    <location>
        <begin position="126"/>
        <end position="150"/>
    </location>
</feature>
<feature type="non-terminal residue" evidence="3">
    <location>
        <position position="1"/>
    </location>
</feature>
<evidence type="ECO:0000313" key="5">
    <source>
        <dbReference type="Proteomes" id="UP001152797"/>
    </source>
</evidence>
<comment type="caution">
    <text evidence="3">The sequence shown here is derived from an EMBL/GenBank/DDBJ whole genome shotgun (WGS) entry which is preliminary data.</text>
</comment>
<evidence type="ECO:0000313" key="4">
    <source>
        <dbReference type="EMBL" id="CAL4798951.1"/>
    </source>
</evidence>
<dbReference type="Proteomes" id="UP001152797">
    <property type="component" value="Unassembled WGS sequence"/>
</dbReference>
<evidence type="ECO:0000256" key="2">
    <source>
        <dbReference type="SAM" id="Phobius"/>
    </source>
</evidence>
<dbReference type="AlphaFoldDB" id="A0A9P1GIM2"/>
<name>A0A9P1GIM2_9DINO</name>
<organism evidence="3">
    <name type="scientific">Cladocopium goreaui</name>
    <dbReference type="NCBI Taxonomy" id="2562237"/>
    <lineage>
        <taxon>Eukaryota</taxon>
        <taxon>Sar</taxon>
        <taxon>Alveolata</taxon>
        <taxon>Dinophyceae</taxon>
        <taxon>Suessiales</taxon>
        <taxon>Symbiodiniaceae</taxon>
        <taxon>Cladocopium</taxon>
    </lineage>
</organism>
<reference evidence="4 5" key="2">
    <citation type="submission" date="2024-05" db="EMBL/GenBank/DDBJ databases">
        <authorList>
            <person name="Chen Y."/>
            <person name="Shah S."/>
            <person name="Dougan E. K."/>
            <person name="Thang M."/>
            <person name="Chan C."/>
        </authorList>
    </citation>
    <scope>NUCLEOTIDE SEQUENCE [LARGE SCALE GENOMIC DNA]</scope>
</reference>
<keyword evidence="2" id="KW-0472">Membrane</keyword>
<feature type="non-terminal residue" evidence="3">
    <location>
        <position position="162"/>
    </location>
</feature>
<proteinExistence type="predicted"/>
<keyword evidence="5" id="KW-1185">Reference proteome</keyword>
<gene>
    <name evidence="3" type="ORF">C1SCF055_LOCUS36781</name>
</gene>
<keyword evidence="2" id="KW-0812">Transmembrane</keyword>
<sequence length="162" mass="16735">ALHNFTLLFSGFIFLEPIGTGSTSAVTWMGREGGNGLSPDCCRSLLTIAGVGFLAGGALTIGAGTGTSLLLLIGHQEAPSIEQNGLAPAKDVPNVNPHRSAAPRVTNRFSHDGIYDVGSTRPVALGGAAPSYTRREAPSGLKESSSHATEDTCDLREIISAF</sequence>
<keyword evidence="2" id="KW-1133">Transmembrane helix</keyword>